<evidence type="ECO:0000313" key="3">
    <source>
        <dbReference type="Proteomes" id="UP001596067"/>
    </source>
</evidence>
<keyword evidence="1" id="KW-0812">Transmembrane</keyword>
<keyword evidence="1" id="KW-0472">Membrane</keyword>
<dbReference type="RefSeq" id="WP_345327625.1">
    <property type="nucleotide sequence ID" value="NZ_BAAAVH010000010.1"/>
</dbReference>
<sequence length="78" mass="8746">MFAIERDAQLAALRELHQTRSNTLANVPPGSRSHTRLLEECEAISDEIERLKRCINIPRSLVAIVPILLFVLVLALIS</sequence>
<comment type="caution">
    <text evidence="2">The sequence shown here is derived from an EMBL/GenBank/DDBJ whole genome shotgun (WGS) entry which is preliminary data.</text>
</comment>
<keyword evidence="1" id="KW-1133">Transmembrane helix</keyword>
<organism evidence="2 3">
    <name type="scientific">Kitasatospora aburaviensis</name>
    <dbReference type="NCBI Taxonomy" id="67265"/>
    <lineage>
        <taxon>Bacteria</taxon>
        <taxon>Bacillati</taxon>
        <taxon>Actinomycetota</taxon>
        <taxon>Actinomycetes</taxon>
        <taxon>Kitasatosporales</taxon>
        <taxon>Streptomycetaceae</taxon>
        <taxon>Kitasatospora</taxon>
    </lineage>
</organism>
<protein>
    <submittedName>
        <fullName evidence="2">Uncharacterized protein</fullName>
    </submittedName>
</protein>
<dbReference type="Proteomes" id="UP001596067">
    <property type="component" value="Unassembled WGS sequence"/>
</dbReference>
<accession>A0ABW1F5S9</accession>
<evidence type="ECO:0000256" key="1">
    <source>
        <dbReference type="SAM" id="Phobius"/>
    </source>
</evidence>
<name>A0ABW1F5S9_9ACTN</name>
<dbReference type="EMBL" id="JBHSOD010000062">
    <property type="protein sequence ID" value="MFC5889697.1"/>
    <property type="molecule type" value="Genomic_DNA"/>
</dbReference>
<gene>
    <name evidence="2" type="ORF">ACFP0N_32495</name>
</gene>
<feature type="transmembrane region" description="Helical" evidence="1">
    <location>
        <begin position="60"/>
        <end position="77"/>
    </location>
</feature>
<keyword evidence="3" id="KW-1185">Reference proteome</keyword>
<proteinExistence type="predicted"/>
<reference evidence="3" key="1">
    <citation type="journal article" date="2019" name="Int. J. Syst. Evol. Microbiol.">
        <title>The Global Catalogue of Microorganisms (GCM) 10K type strain sequencing project: providing services to taxonomists for standard genome sequencing and annotation.</title>
        <authorList>
            <consortium name="The Broad Institute Genomics Platform"/>
            <consortium name="The Broad Institute Genome Sequencing Center for Infectious Disease"/>
            <person name="Wu L."/>
            <person name="Ma J."/>
        </authorList>
    </citation>
    <scope>NUCLEOTIDE SEQUENCE [LARGE SCALE GENOMIC DNA]</scope>
    <source>
        <strain evidence="3">CGMCC 4.1469</strain>
    </source>
</reference>
<evidence type="ECO:0000313" key="2">
    <source>
        <dbReference type="EMBL" id="MFC5889697.1"/>
    </source>
</evidence>